<dbReference type="KEGG" id="mpad:KEF85_12180"/>
<feature type="signal peptide" evidence="8">
    <location>
        <begin position="1"/>
        <end position="23"/>
    </location>
</feature>
<feature type="binding site" evidence="7">
    <location>
        <position position="131"/>
    </location>
    <ligand>
        <name>Zn(2+)</name>
        <dbReference type="ChEBI" id="CHEBI:29105"/>
    </ligand>
</feature>
<dbReference type="Proteomes" id="UP000676649">
    <property type="component" value="Chromosome"/>
</dbReference>
<evidence type="ECO:0000256" key="6">
    <source>
        <dbReference type="ARBA" id="ARBA00048348"/>
    </source>
</evidence>
<dbReference type="SMART" id="SM00947">
    <property type="entry name" value="Pro_CA"/>
    <property type="match status" value="1"/>
</dbReference>
<keyword evidence="8" id="KW-0732">Signal</keyword>
<feature type="binding site" evidence="7">
    <location>
        <position position="128"/>
    </location>
    <ligand>
        <name>Zn(2+)</name>
        <dbReference type="ChEBI" id="CHEBI:29105"/>
    </ligand>
</feature>
<evidence type="ECO:0000256" key="8">
    <source>
        <dbReference type="SAM" id="SignalP"/>
    </source>
</evidence>
<reference evidence="9" key="1">
    <citation type="submission" date="2021-04" db="EMBL/GenBank/DDBJ databases">
        <title>Draft genome sequence data of methanotrophic Methylovulum sp. strain S1L and Methylomonas sp. strain S2AM isolated from boreal lake water columns.</title>
        <authorList>
            <person name="Rissanen A.J."/>
            <person name="Mangayil R."/>
            <person name="Svenning M.M."/>
            <person name="Khanongnuch R."/>
        </authorList>
    </citation>
    <scope>NUCLEOTIDE SEQUENCE</scope>
    <source>
        <strain evidence="9">S2AM</strain>
    </source>
</reference>
<dbReference type="InterPro" id="IPR001765">
    <property type="entry name" value="Carbonic_anhydrase"/>
</dbReference>
<organism evidence="9 10">
    <name type="scientific">Methylomonas paludis</name>
    <dbReference type="NCBI Taxonomy" id="1173101"/>
    <lineage>
        <taxon>Bacteria</taxon>
        <taxon>Pseudomonadati</taxon>
        <taxon>Pseudomonadota</taxon>
        <taxon>Gammaproteobacteria</taxon>
        <taxon>Methylococcales</taxon>
        <taxon>Methylococcaceae</taxon>
        <taxon>Methylomonas</taxon>
    </lineage>
</organism>
<dbReference type="PANTHER" id="PTHR11002">
    <property type="entry name" value="CARBONIC ANHYDRASE"/>
    <property type="match status" value="1"/>
</dbReference>
<accession>A0A975MLN5</accession>
<evidence type="ECO:0000256" key="3">
    <source>
        <dbReference type="ARBA" id="ARBA00022723"/>
    </source>
</evidence>
<comment type="catalytic activity">
    <reaction evidence="6">
        <text>hydrogencarbonate + H(+) = CO2 + H2O</text>
        <dbReference type="Rhea" id="RHEA:10748"/>
        <dbReference type="ChEBI" id="CHEBI:15377"/>
        <dbReference type="ChEBI" id="CHEBI:15378"/>
        <dbReference type="ChEBI" id="CHEBI:16526"/>
        <dbReference type="ChEBI" id="CHEBI:17544"/>
        <dbReference type="EC" id="4.2.1.1"/>
    </reaction>
</comment>
<feature type="binding site" evidence="7">
    <location>
        <position position="76"/>
    </location>
    <ligand>
        <name>Zn(2+)</name>
        <dbReference type="ChEBI" id="CHEBI:29105"/>
    </ligand>
</feature>
<dbReference type="GO" id="GO:0004089">
    <property type="term" value="F:carbonate dehydratase activity"/>
    <property type="evidence" value="ECO:0007669"/>
    <property type="project" value="UniProtKB-EC"/>
</dbReference>
<evidence type="ECO:0000313" key="10">
    <source>
        <dbReference type="Proteomes" id="UP000676649"/>
    </source>
</evidence>
<comment type="cofactor">
    <cofactor evidence="7">
        <name>Zn(2+)</name>
        <dbReference type="ChEBI" id="CHEBI:29105"/>
    </cofactor>
    <text evidence="7">Binds 1 zinc ion per subunit.</text>
</comment>
<dbReference type="AlphaFoldDB" id="A0A975MLN5"/>
<feature type="chain" id="PRO_5036849232" description="carbonic anhydrase" evidence="8">
    <location>
        <begin position="24"/>
        <end position="243"/>
    </location>
</feature>
<evidence type="ECO:0000256" key="7">
    <source>
        <dbReference type="PIRSR" id="PIRSR601765-1"/>
    </source>
</evidence>
<protein>
    <recommendedName>
        <fullName evidence="2">carbonic anhydrase</fullName>
        <ecNumber evidence="2">4.2.1.1</ecNumber>
    </recommendedName>
</protein>
<keyword evidence="3 7" id="KW-0479">Metal-binding</keyword>
<evidence type="ECO:0000256" key="4">
    <source>
        <dbReference type="ARBA" id="ARBA00022833"/>
    </source>
</evidence>
<evidence type="ECO:0000256" key="1">
    <source>
        <dbReference type="ARBA" id="ARBA00006217"/>
    </source>
</evidence>
<sequence length="243" mass="26638">MKSIFKALLLLGLNGLLVNNIYAEGHNDSASSEQSQIHAAVTHVLKANHNFVDRHKSDYFLPFVKGQKPKATVVTCADSRVHSHAIDPHPDGDLFMVRDIGNQVATAKGSIEYGIRHLHTPLLLIVGHSMCGAVRAAMTDYSKLEPAIKDDLSTIHVSKGNPEDLVQVKDAVEANVNQQVAFAVKLFQPELEQGKLIIIGSVYDFRNDYKNGSGRLVFTNVNGETEPQKIKQSLTFSKGVVTK</sequence>
<proteinExistence type="inferred from homology"/>
<dbReference type="RefSeq" id="WP_215580941.1">
    <property type="nucleotide sequence ID" value="NZ_CP073754.1"/>
</dbReference>
<comment type="similarity">
    <text evidence="1">Belongs to the beta-class carbonic anhydrase family.</text>
</comment>
<dbReference type="EC" id="4.2.1.1" evidence="2"/>
<name>A0A975MLN5_9GAMM</name>
<dbReference type="GO" id="GO:0008270">
    <property type="term" value="F:zinc ion binding"/>
    <property type="evidence" value="ECO:0007669"/>
    <property type="project" value="InterPro"/>
</dbReference>
<evidence type="ECO:0000313" key="9">
    <source>
        <dbReference type="EMBL" id="QWF70102.1"/>
    </source>
</evidence>
<keyword evidence="5" id="KW-0456">Lyase</keyword>
<dbReference type="Pfam" id="PF00484">
    <property type="entry name" value="Pro_CA"/>
    <property type="match status" value="1"/>
</dbReference>
<keyword evidence="4 7" id="KW-0862">Zinc</keyword>
<evidence type="ECO:0000256" key="2">
    <source>
        <dbReference type="ARBA" id="ARBA00012925"/>
    </source>
</evidence>
<dbReference type="Gene3D" id="3.40.1050.10">
    <property type="entry name" value="Carbonic anhydrase"/>
    <property type="match status" value="1"/>
</dbReference>
<dbReference type="InterPro" id="IPR036874">
    <property type="entry name" value="Carbonic_anhydrase_sf"/>
</dbReference>
<gene>
    <name evidence="9" type="ORF">KEF85_12180</name>
</gene>
<dbReference type="EMBL" id="CP073754">
    <property type="protein sequence ID" value="QWF70102.1"/>
    <property type="molecule type" value="Genomic_DNA"/>
</dbReference>
<evidence type="ECO:0000256" key="5">
    <source>
        <dbReference type="ARBA" id="ARBA00023239"/>
    </source>
</evidence>
<feature type="binding site" evidence="7">
    <location>
        <position position="78"/>
    </location>
    <ligand>
        <name>Zn(2+)</name>
        <dbReference type="ChEBI" id="CHEBI:29105"/>
    </ligand>
</feature>
<dbReference type="SUPFAM" id="SSF53056">
    <property type="entry name" value="beta-carbonic anhydrase, cab"/>
    <property type="match status" value="1"/>
</dbReference>
<keyword evidence="10" id="KW-1185">Reference proteome</keyword>
<dbReference type="PANTHER" id="PTHR11002:SF76">
    <property type="entry name" value="CARBONIC ANHYDRASE"/>
    <property type="match status" value="1"/>
</dbReference>